<dbReference type="EMBL" id="CAEKKB010000004">
    <property type="protein sequence ID" value="CAB4306982.1"/>
    <property type="molecule type" value="Genomic_DNA"/>
</dbReference>
<protein>
    <submittedName>
        <fullName evidence="1">Uncharacterized protein</fullName>
    </submittedName>
</protein>
<keyword evidence="2" id="KW-1185">Reference proteome</keyword>
<accession>A0A6J5X4W4</accession>
<dbReference type="AlphaFoldDB" id="A0A6J5X4W4"/>
<dbReference type="Proteomes" id="UP000507245">
    <property type="component" value="Unassembled WGS sequence"/>
</dbReference>
<reference evidence="2" key="1">
    <citation type="journal article" date="2020" name="Genome Biol.">
        <title>Gamete binning: chromosome-level and haplotype-resolved genome assembly enabled by high-throughput single-cell sequencing of gamete genomes.</title>
        <authorList>
            <person name="Campoy J.A."/>
            <person name="Sun H."/>
            <person name="Goel M."/>
            <person name="Jiao W.-B."/>
            <person name="Folz-Donahue K."/>
            <person name="Wang N."/>
            <person name="Rubio M."/>
            <person name="Liu C."/>
            <person name="Kukat C."/>
            <person name="Ruiz D."/>
            <person name="Huettel B."/>
            <person name="Schneeberger K."/>
        </authorList>
    </citation>
    <scope>NUCLEOTIDE SEQUENCE [LARGE SCALE GENOMIC DNA]</scope>
    <source>
        <strain evidence="2">cv. Rojo Pasion</strain>
    </source>
</reference>
<gene>
    <name evidence="1" type="ORF">ORAREDHAP_LOCUS25336</name>
</gene>
<proteinExistence type="predicted"/>
<name>A0A6J5X4W4_PRUAR</name>
<evidence type="ECO:0000313" key="2">
    <source>
        <dbReference type="Proteomes" id="UP000507245"/>
    </source>
</evidence>
<organism evidence="1 2">
    <name type="scientific">Prunus armeniaca</name>
    <name type="common">Apricot</name>
    <name type="synonym">Armeniaca vulgaris</name>
    <dbReference type="NCBI Taxonomy" id="36596"/>
    <lineage>
        <taxon>Eukaryota</taxon>
        <taxon>Viridiplantae</taxon>
        <taxon>Streptophyta</taxon>
        <taxon>Embryophyta</taxon>
        <taxon>Tracheophyta</taxon>
        <taxon>Spermatophyta</taxon>
        <taxon>Magnoliopsida</taxon>
        <taxon>eudicotyledons</taxon>
        <taxon>Gunneridae</taxon>
        <taxon>Pentapetalae</taxon>
        <taxon>rosids</taxon>
        <taxon>fabids</taxon>
        <taxon>Rosales</taxon>
        <taxon>Rosaceae</taxon>
        <taxon>Amygdaloideae</taxon>
        <taxon>Amygdaleae</taxon>
        <taxon>Prunus</taxon>
    </lineage>
</organism>
<sequence length="149" mass="16480">MAYTDQTMPLTSKGLPIKSYLSPFYKFLWDFIRHNVLPTRNNSNPTLAGCQLMISMWNPPIAPFGKASAALSQKVSKPFLTSVSSTSENASLRSQLAAKERHIQHLLSQIPSFSVPAAAAAEVHPQPTPATEDSYDFVDYDEFVDSLVF</sequence>
<evidence type="ECO:0000313" key="1">
    <source>
        <dbReference type="EMBL" id="CAB4306982.1"/>
    </source>
</evidence>